<dbReference type="InterPro" id="IPR001509">
    <property type="entry name" value="Epimerase_deHydtase"/>
</dbReference>
<gene>
    <name evidence="4" type="ORF">PG991_006696</name>
</gene>
<name>A0ABR1RZU6_9PEZI</name>
<sequence length="357" mass="39140">MTSQEDWAVPRGSTVLVTGANGFLGSHIADQFLQHGFQVRGAVRDVSKNVWLADVLNQKHGKGRFELRGVPDMAAPGAFDDAAQGVSVVAHTASVMSLDPDPHKVVPGAVALVLNAARAAYAEPATKRFVFCSSSTAAVLFTTAAVPPEGIVVTEATWNEAAVREAWAEPPYTPDRFQAVYAASKVQAEQAVWRFAEEHASERPDLVVNTVLPNMTLGSPLDPVRQGYPSTAGMVALLYQGKIVDYHRNVPRQYFVDVQDVGRLHVAAAVLEKVRHRRLFAFAERYSWDSVLGVLRQLEPAHAFPDDFSGGEDPHEIEPRHYAEQLLRDLGRSGWTSLEESLRGMVEGLRENEGHEQ</sequence>
<dbReference type="PANTHER" id="PTHR10366">
    <property type="entry name" value="NAD DEPENDENT EPIMERASE/DEHYDRATASE"/>
    <property type="match status" value="1"/>
</dbReference>
<dbReference type="Gene3D" id="3.40.50.720">
    <property type="entry name" value="NAD(P)-binding Rossmann-like Domain"/>
    <property type="match status" value="1"/>
</dbReference>
<evidence type="ECO:0000256" key="1">
    <source>
        <dbReference type="ARBA" id="ARBA00023002"/>
    </source>
</evidence>
<evidence type="ECO:0000256" key="2">
    <source>
        <dbReference type="ARBA" id="ARBA00023445"/>
    </source>
</evidence>
<protein>
    <recommendedName>
        <fullName evidence="3">NAD-dependent epimerase/dehydratase domain-containing protein</fullName>
    </recommendedName>
</protein>
<dbReference type="PANTHER" id="PTHR10366:SF562">
    <property type="entry name" value="ALDEHYDE REDUCTASE II (AFU_ORTHOLOGUE AFUA_1G11360)"/>
    <property type="match status" value="1"/>
</dbReference>
<organism evidence="4 5">
    <name type="scientific">Apiospora marii</name>
    <dbReference type="NCBI Taxonomy" id="335849"/>
    <lineage>
        <taxon>Eukaryota</taxon>
        <taxon>Fungi</taxon>
        <taxon>Dikarya</taxon>
        <taxon>Ascomycota</taxon>
        <taxon>Pezizomycotina</taxon>
        <taxon>Sordariomycetes</taxon>
        <taxon>Xylariomycetidae</taxon>
        <taxon>Amphisphaeriales</taxon>
        <taxon>Apiosporaceae</taxon>
        <taxon>Apiospora</taxon>
    </lineage>
</organism>
<proteinExistence type="inferred from homology"/>
<dbReference type="InterPro" id="IPR036291">
    <property type="entry name" value="NAD(P)-bd_dom_sf"/>
</dbReference>
<evidence type="ECO:0000313" key="5">
    <source>
        <dbReference type="Proteomes" id="UP001396898"/>
    </source>
</evidence>
<dbReference type="SUPFAM" id="SSF51735">
    <property type="entry name" value="NAD(P)-binding Rossmann-fold domains"/>
    <property type="match status" value="1"/>
</dbReference>
<dbReference type="Proteomes" id="UP001396898">
    <property type="component" value="Unassembled WGS sequence"/>
</dbReference>
<reference evidence="4 5" key="1">
    <citation type="submission" date="2023-01" db="EMBL/GenBank/DDBJ databases">
        <title>Analysis of 21 Apiospora genomes using comparative genomics revels a genus with tremendous synthesis potential of carbohydrate active enzymes and secondary metabolites.</title>
        <authorList>
            <person name="Sorensen T."/>
        </authorList>
    </citation>
    <scope>NUCLEOTIDE SEQUENCE [LARGE SCALE GENOMIC DNA]</scope>
    <source>
        <strain evidence="4 5">CBS 20057</strain>
    </source>
</reference>
<feature type="domain" description="NAD-dependent epimerase/dehydratase" evidence="3">
    <location>
        <begin position="15"/>
        <end position="268"/>
    </location>
</feature>
<comment type="caution">
    <text evidence="4">The sequence shown here is derived from an EMBL/GenBank/DDBJ whole genome shotgun (WGS) entry which is preliminary data.</text>
</comment>
<evidence type="ECO:0000313" key="4">
    <source>
        <dbReference type="EMBL" id="KAK8023457.1"/>
    </source>
</evidence>
<keyword evidence="1" id="KW-0560">Oxidoreductase</keyword>
<evidence type="ECO:0000259" key="3">
    <source>
        <dbReference type="Pfam" id="PF01370"/>
    </source>
</evidence>
<comment type="similarity">
    <text evidence="2">Belongs to the NAD(P)-dependent epimerase/dehydratase family. Dihydroflavonol-4-reductase subfamily.</text>
</comment>
<dbReference type="InterPro" id="IPR050425">
    <property type="entry name" value="NAD(P)_dehydrat-like"/>
</dbReference>
<accession>A0ABR1RZU6</accession>
<dbReference type="EMBL" id="JAQQWI010000008">
    <property type="protein sequence ID" value="KAK8023457.1"/>
    <property type="molecule type" value="Genomic_DNA"/>
</dbReference>
<dbReference type="Pfam" id="PF01370">
    <property type="entry name" value="Epimerase"/>
    <property type="match status" value="1"/>
</dbReference>
<keyword evidence="5" id="KW-1185">Reference proteome</keyword>